<dbReference type="NCBIfam" id="TIGR00278">
    <property type="entry name" value="membrane protein insertion efficiency factor YidD"/>
    <property type="match status" value="1"/>
</dbReference>
<proteinExistence type="inferred from homology"/>
<dbReference type="SMART" id="SM01234">
    <property type="entry name" value="Haemolytic"/>
    <property type="match status" value="1"/>
</dbReference>
<accession>A0ABU0YSJ2</accession>
<protein>
    <recommendedName>
        <fullName evidence="1">Putative membrane protein insertion efficiency factor</fullName>
    </recommendedName>
</protein>
<comment type="function">
    <text evidence="1">Could be involved in insertion of integral membrane proteins into the membrane.</text>
</comment>
<evidence type="ECO:0000313" key="2">
    <source>
        <dbReference type="EMBL" id="MDQ7250686.1"/>
    </source>
</evidence>
<sequence>MRALAWIGIVPVRAYQWFISPLLPPSCRYEPTCSAYAIEAFQRHGLLRGCFLTARRLLRCHPWGGSGYDPVPGHHKDCAHHHPIAVADPR</sequence>
<comment type="subcellular location">
    <subcellularLocation>
        <location evidence="1">Cell membrane</location>
        <topology evidence="1">Peripheral membrane protein</topology>
        <orientation evidence="1">Cytoplasmic side</orientation>
    </subcellularLocation>
</comment>
<dbReference type="PANTHER" id="PTHR33383:SF1">
    <property type="entry name" value="MEMBRANE PROTEIN INSERTION EFFICIENCY FACTOR-RELATED"/>
    <property type="match status" value="1"/>
</dbReference>
<dbReference type="HAMAP" id="MF_00386">
    <property type="entry name" value="UPF0161_YidD"/>
    <property type="match status" value="1"/>
</dbReference>
<dbReference type="EMBL" id="JAUYVI010000007">
    <property type="protein sequence ID" value="MDQ7250686.1"/>
    <property type="molecule type" value="Genomic_DNA"/>
</dbReference>
<dbReference type="RefSeq" id="WP_379960297.1">
    <property type="nucleotide sequence ID" value="NZ_JAUYVI010000007.1"/>
</dbReference>
<name>A0ABU0YSJ2_9PROT</name>
<reference evidence="3" key="1">
    <citation type="submission" date="2023-08" db="EMBL/GenBank/DDBJ databases">
        <title>Rhodospirillaceae gen. nov., a novel taxon isolated from the Yangtze River Yuezi River estuary sludge.</title>
        <authorList>
            <person name="Ruan L."/>
        </authorList>
    </citation>
    <scope>NUCLEOTIDE SEQUENCE [LARGE SCALE GENOMIC DNA]</scope>
    <source>
        <strain evidence="3">R-7</strain>
    </source>
</reference>
<evidence type="ECO:0000313" key="3">
    <source>
        <dbReference type="Proteomes" id="UP001230156"/>
    </source>
</evidence>
<dbReference type="Proteomes" id="UP001230156">
    <property type="component" value="Unassembled WGS sequence"/>
</dbReference>
<keyword evidence="1" id="KW-1003">Cell membrane</keyword>
<organism evidence="2 3">
    <name type="scientific">Dongia sedimenti</name>
    <dbReference type="NCBI Taxonomy" id="3064282"/>
    <lineage>
        <taxon>Bacteria</taxon>
        <taxon>Pseudomonadati</taxon>
        <taxon>Pseudomonadota</taxon>
        <taxon>Alphaproteobacteria</taxon>
        <taxon>Rhodospirillales</taxon>
        <taxon>Dongiaceae</taxon>
        <taxon>Dongia</taxon>
    </lineage>
</organism>
<dbReference type="Pfam" id="PF01809">
    <property type="entry name" value="YidD"/>
    <property type="match status" value="1"/>
</dbReference>
<keyword evidence="1" id="KW-0472">Membrane</keyword>
<comment type="caution">
    <text evidence="2">The sequence shown here is derived from an EMBL/GenBank/DDBJ whole genome shotgun (WGS) entry which is preliminary data.</text>
</comment>
<dbReference type="InterPro" id="IPR002696">
    <property type="entry name" value="Membr_insert_effic_factor_YidD"/>
</dbReference>
<keyword evidence="3" id="KW-1185">Reference proteome</keyword>
<evidence type="ECO:0000256" key="1">
    <source>
        <dbReference type="HAMAP-Rule" id="MF_00386"/>
    </source>
</evidence>
<comment type="similarity">
    <text evidence="1">Belongs to the UPF0161 family.</text>
</comment>
<gene>
    <name evidence="2" type="primary">yidD</name>
    <name evidence="2" type="ORF">Q8A70_23555</name>
</gene>
<dbReference type="PANTHER" id="PTHR33383">
    <property type="entry name" value="MEMBRANE PROTEIN INSERTION EFFICIENCY FACTOR-RELATED"/>
    <property type="match status" value="1"/>
</dbReference>